<dbReference type="STRING" id="1437059.A6A05_05935"/>
<evidence type="ECO:0000256" key="7">
    <source>
        <dbReference type="ARBA" id="ARBA00039058"/>
    </source>
</evidence>
<protein>
    <recommendedName>
        <fullName evidence="8">L-ornithine N(alpha)-acyltransferase</fullName>
        <ecNumber evidence="7">2.3.2.30</ecNumber>
    </recommendedName>
</protein>
<evidence type="ECO:0000313" key="11">
    <source>
        <dbReference type="EMBL" id="OAN65494.1"/>
    </source>
</evidence>
<evidence type="ECO:0000256" key="3">
    <source>
        <dbReference type="ARBA" id="ARBA00022679"/>
    </source>
</evidence>
<comment type="pathway">
    <text evidence="1">Lipid metabolism.</text>
</comment>
<evidence type="ECO:0000256" key="8">
    <source>
        <dbReference type="ARBA" id="ARBA00039866"/>
    </source>
</evidence>
<comment type="function">
    <text evidence="9">Catalyzes the first step in the biosynthesis of ornithine lipids, which are phosphorus-free membrane lipids. Catalyzes the 3-hydroxyacyl-acyl carrier protein-dependent acylation of ornithine to form lyso-ornithine lipid (LOL).</text>
</comment>
<evidence type="ECO:0000256" key="4">
    <source>
        <dbReference type="ARBA" id="ARBA00023098"/>
    </source>
</evidence>
<evidence type="ECO:0000256" key="6">
    <source>
        <dbReference type="ARBA" id="ARBA00038095"/>
    </source>
</evidence>
<dbReference type="EC" id="2.3.2.30" evidence="7"/>
<accession>A0A178N1Z0</accession>
<dbReference type="Gene3D" id="3.40.630.30">
    <property type="match status" value="1"/>
</dbReference>
<dbReference type="PANTHER" id="PTHR37323:SF1">
    <property type="entry name" value="L-ORNITHINE N(ALPHA)-ACYLTRANSFERASE"/>
    <property type="match status" value="1"/>
</dbReference>
<dbReference type="PANTHER" id="PTHR37323">
    <property type="entry name" value="GCN5-RELATED N-ACETYLTRANSFERASE"/>
    <property type="match status" value="1"/>
</dbReference>
<dbReference type="Proteomes" id="UP000078543">
    <property type="component" value="Unassembled WGS sequence"/>
</dbReference>
<organism evidence="11 12">
    <name type="scientific">Magnetospirillum moscoviense</name>
    <dbReference type="NCBI Taxonomy" id="1437059"/>
    <lineage>
        <taxon>Bacteria</taxon>
        <taxon>Pseudomonadati</taxon>
        <taxon>Pseudomonadota</taxon>
        <taxon>Alphaproteobacteria</taxon>
        <taxon>Rhodospirillales</taxon>
        <taxon>Rhodospirillaceae</taxon>
        <taxon>Magnetospirillum</taxon>
    </lineage>
</organism>
<sequence length="266" mass="29481">MTETDAESSRLEVRLAANQEEIAAAQALRYRIFYDEMGAKPTAEMAARGSDFDDFDDICDHLLVLDPARGSGGRAVVGTYRLIRREVGEANGRFYTAGEYDISKILAKGGKFMELGRSCVDIDYRTGTTMQVMWAGIANYVWDRGIELMFGCASLPGTDPSQLATQLSYLHHFHLAPDDIRPRALPELYVDMNLVDKDSLNPRRALASLPPLVKGYLRLGGFVGDGAVIDHQFNTTDVCVMVKTELVTAKYAKHYDRTARDVMAPS</sequence>
<comment type="catalytic activity">
    <reaction evidence="10">
        <text>a (3R)-hydroxyacyl-[ACP] + L-ornithine = a lyso-ornithine lipid + holo-[ACP] + H(+)</text>
        <dbReference type="Rhea" id="RHEA:20633"/>
        <dbReference type="Rhea" id="RHEA-COMP:9685"/>
        <dbReference type="Rhea" id="RHEA-COMP:9945"/>
        <dbReference type="ChEBI" id="CHEBI:15378"/>
        <dbReference type="ChEBI" id="CHEBI:46911"/>
        <dbReference type="ChEBI" id="CHEBI:64479"/>
        <dbReference type="ChEBI" id="CHEBI:78827"/>
        <dbReference type="ChEBI" id="CHEBI:138482"/>
        <dbReference type="EC" id="2.3.2.30"/>
    </reaction>
    <physiologicalReaction direction="left-to-right" evidence="10">
        <dbReference type="Rhea" id="RHEA:20634"/>
    </physiologicalReaction>
</comment>
<dbReference type="Pfam" id="PF13444">
    <property type="entry name" value="Acetyltransf_5"/>
    <property type="match status" value="1"/>
</dbReference>
<dbReference type="InterPro" id="IPR016181">
    <property type="entry name" value="Acyl_CoA_acyltransferase"/>
</dbReference>
<keyword evidence="4" id="KW-0443">Lipid metabolism</keyword>
<dbReference type="RefSeq" id="WP_068496714.1">
    <property type="nucleotide sequence ID" value="NZ_LWQU01000022.1"/>
</dbReference>
<comment type="caution">
    <text evidence="11">The sequence shown here is derived from an EMBL/GenBank/DDBJ whole genome shotgun (WGS) entry which is preliminary data.</text>
</comment>
<dbReference type="EMBL" id="LWQU01000022">
    <property type="protein sequence ID" value="OAN65494.1"/>
    <property type="molecule type" value="Genomic_DNA"/>
</dbReference>
<gene>
    <name evidence="11" type="ORF">A6A05_05935</name>
</gene>
<comment type="similarity">
    <text evidence="6">Belongs to the acetyltransferase family. OlsB subfamily.</text>
</comment>
<keyword evidence="12" id="KW-1185">Reference proteome</keyword>
<evidence type="ECO:0000313" key="12">
    <source>
        <dbReference type="Proteomes" id="UP000078543"/>
    </source>
</evidence>
<dbReference type="GO" id="GO:0006629">
    <property type="term" value="P:lipid metabolic process"/>
    <property type="evidence" value="ECO:0007669"/>
    <property type="project" value="UniProtKB-KW"/>
</dbReference>
<dbReference type="SUPFAM" id="SSF55729">
    <property type="entry name" value="Acyl-CoA N-acyltransferases (Nat)"/>
    <property type="match status" value="1"/>
</dbReference>
<evidence type="ECO:0000256" key="10">
    <source>
        <dbReference type="ARBA" id="ARBA00047785"/>
    </source>
</evidence>
<keyword evidence="3" id="KW-0808">Transferase</keyword>
<dbReference type="GO" id="GO:0043810">
    <property type="term" value="F:ornithine-acyl [acyl carrier protein] N-acyltransferase activity"/>
    <property type="evidence" value="ECO:0007669"/>
    <property type="project" value="UniProtKB-EC"/>
</dbReference>
<dbReference type="InterPro" id="IPR052351">
    <property type="entry name" value="Ornithine_N-alpha-AT"/>
</dbReference>
<evidence type="ECO:0000256" key="5">
    <source>
        <dbReference type="ARBA" id="ARBA00023315"/>
    </source>
</evidence>
<reference evidence="11 12" key="1">
    <citation type="submission" date="2016-04" db="EMBL/GenBank/DDBJ databases">
        <title>Draft genome sequence of freshwater magnetotactic bacteria Magnetospirillum marisnigri SP-1 and Magnetospirillum moscoviense BB-1.</title>
        <authorList>
            <person name="Koziaeva V."/>
            <person name="Dziuba M.V."/>
            <person name="Ivanov T.M."/>
            <person name="Kuznetsov B."/>
            <person name="Grouzdev D.S."/>
        </authorList>
    </citation>
    <scope>NUCLEOTIDE SEQUENCE [LARGE SCALE GENOMIC DNA]</scope>
    <source>
        <strain evidence="11 12">BB-1</strain>
    </source>
</reference>
<proteinExistence type="inferred from homology"/>
<dbReference type="OrthoDB" id="9787072at2"/>
<name>A0A178N1Z0_9PROT</name>
<keyword evidence="2" id="KW-0444">Lipid biosynthesis</keyword>
<dbReference type="AlphaFoldDB" id="A0A178N1Z0"/>
<evidence type="ECO:0000256" key="1">
    <source>
        <dbReference type="ARBA" id="ARBA00005189"/>
    </source>
</evidence>
<evidence type="ECO:0000256" key="2">
    <source>
        <dbReference type="ARBA" id="ARBA00022516"/>
    </source>
</evidence>
<evidence type="ECO:0000256" key="9">
    <source>
        <dbReference type="ARBA" id="ARBA00045724"/>
    </source>
</evidence>
<keyword evidence="5" id="KW-0012">Acyltransferase</keyword>